<evidence type="ECO:0000313" key="5">
    <source>
        <dbReference type="Proteomes" id="UP000824017"/>
    </source>
</evidence>
<feature type="non-terminal residue" evidence="4">
    <location>
        <position position="1"/>
    </location>
</feature>
<reference evidence="4" key="2">
    <citation type="submission" date="2021-04" db="EMBL/GenBank/DDBJ databases">
        <authorList>
            <person name="Gilroy R."/>
        </authorList>
    </citation>
    <scope>NUCLEOTIDE SEQUENCE</scope>
    <source>
        <strain evidence="4">ChiGjej1B1-13045</strain>
    </source>
</reference>
<feature type="compositionally biased region" description="Polar residues" evidence="1">
    <location>
        <begin position="591"/>
        <end position="601"/>
    </location>
</feature>
<dbReference type="Pfam" id="PF07554">
    <property type="entry name" value="FIVAR"/>
    <property type="match status" value="5"/>
</dbReference>
<dbReference type="Gene3D" id="1.20.1270.90">
    <property type="entry name" value="AF1782-like"/>
    <property type="match status" value="4"/>
</dbReference>
<dbReference type="SUPFAM" id="SSF49785">
    <property type="entry name" value="Galactose-binding domain-like"/>
    <property type="match status" value="1"/>
</dbReference>
<keyword evidence="2" id="KW-1133">Transmembrane helix</keyword>
<protein>
    <submittedName>
        <fullName evidence="4">FIVAR domain-containing protein</fullName>
    </submittedName>
</protein>
<feature type="region of interest" description="Disordered" evidence="1">
    <location>
        <begin position="565"/>
        <end position="607"/>
    </location>
</feature>
<feature type="domain" description="Glycosyl hydrolase family 98 putative carbohydrate-binding module" evidence="3">
    <location>
        <begin position="2"/>
        <end position="40"/>
    </location>
</feature>
<reference evidence="4" key="1">
    <citation type="journal article" date="2021" name="PeerJ">
        <title>Extensive microbial diversity within the chicken gut microbiome revealed by metagenomics and culture.</title>
        <authorList>
            <person name="Gilroy R."/>
            <person name="Ravi A."/>
            <person name="Getino M."/>
            <person name="Pursley I."/>
            <person name="Horton D.L."/>
            <person name="Alikhan N.F."/>
            <person name="Baker D."/>
            <person name="Gharbi K."/>
            <person name="Hall N."/>
            <person name="Watson M."/>
            <person name="Adriaenssens E.M."/>
            <person name="Foster-Nyarko E."/>
            <person name="Jarju S."/>
            <person name="Secka A."/>
            <person name="Antonio M."/>
            <person name="Oren A."/>
            <person name="Chaudhuri R.R."/>
            <person name="La Ragione R."/>
            <person name="Hildebrand F."/>
            <person name="Pallen M.J."/>
        </authorList>
    </citation>
    <scope>NUCLEOTIDE SEQUENCE</scope>
    <source>
        <strain evidence="4">ChiGjej1B1-13045</strain>
    </source>
</reference>
<dbReference type="Gene3D" id="1.20.1270.70">
    <property type="entry name" value="Designed single chain three-helix bundle"/>
    <property type="match status" value="1"/>
</dbReference>
<dbReference type="AlphaFoldDB" id="A0A9D2DBS0"/>
<dbReference type="Proteomes" id="UP000824017">
    <property type="component" value="Unassembled WGS sequence"/>
</dbReference>
<keyword evidence="2" id="KW-0472">Membrane</keyword>
<dbReference type="EMBL" id="DXCD01000221">
    <property type="protein sequence ID" value="HIZ13944.1"/>
    <property type="molecule type" value="Genomic_DNA"/>
</dbReference>
<dbReference type="InterPro" id="IPR008979">
    <property type="entry name" value="Galactose-bd-like_sf"/>
</dbReference>
<dbReference type="InterPro" id="IPR038637">
    <property type="entry name" value="NPCBM_sf"/>
</dbReference>
<evidence type="ECO:0000313" key="4">
    <source>
        <dbReference type="EMBL" id="HIZ13944.1"/>
    </source>
</evidence>
<dbReference type="Pfam" id="PF08305">
    <property type="entry name" value="NPCBM"/>
    <property type="match status" value="1"/>
</dbReference>
<evidence type="ECO:0000259" key="3">
    <source>
        <dbReference type="Pfam" id="PF08305"/>
    </source>
</evidence>
<organism evidence="4 5">
    <name type="scientific">Candidatus Mediterraneibacter stercorigallinarum</name>
    <dbReference type="NCBI Taxonomy" id="2838686"/>
    <lineage>
        <taxon>Bacteria</taxon>
        <taxon>Bacillati</taxon>
        <taxon>Bacillota</taxon>
        <taxon>Clostridia</taxon>
        <taxon>Lachnospirales</taxon>
        <taxon>Lachnospiraceae</taxon>
        <taxon>Mediterraneibacter</taxon>
    </lineage>
</organism>
<dbReference type="Gene3D" id="2.60.120.1060">
    <property type="entry name" value="NPCBM/NEW2 domain"/>
    <property type="match status" value="1"/>
</dbReference>
<comment type="caution">
    <text evidence="4">The sequence shown here is derived from an EMBL/GenBank/DDBJ whole genome shotgun (WGS) entry which is preliminary data.</text>
</comment>
<accession>A0A9D2DBS0</accession>
<name>A0A9D2DBS0_9FIRM</name>
<proteinExistence type="predicted"/>
<dbReference type="InterPro" id="IPR013222">
    <property type="entry name" value="Glyco_hyd_98_carb-bd"/>
</dbReference>
<feature type="transmembrane region" description="Helical" evidence="2">
    <location>
        <begin position="612"/>
        <end position="632"/>
    </location>
</feature>
<gene>
    <name evidence="4" type="ORF">H9817_08490</name>
</gene>
<keyword evidence="2" id="KW-0812">Transmembrane</keyword>
<evidence type="ECO:0000256" key="2">
    <source>
        <dbReference type="SAM" id="Phobius"/>
    </source>
</evidence>
<sequence>TPKQFVSADITGAEKVTLIVTHGSDGKNGNDNADWADAKFISVKDTTTYSISGSVDPGNTEFVDISGIEVNLYAADDTDFESPLGSGTTEKDGDFIIDTEVLAGDYILQIKPESGKYKAAEAEVTVVDDDVSDVQIELQPEKTESSALKALKAILGLKNHVDFTGVDEDTVNIFEEACKEGEALVDSAEEDTESVSEEELEAAWEKIFDSFQKLKIIPDGRSVLEQLVTTADHICLDHYILKGQYDLKQQIAAGKQLLWNTDATEDVIDAATAELQTAINNLEKHPNKNALNELLAQAAGIDRTLYTQESLAKLDEEYAVAQRIANDLLAGQDEVNEAADALNQAIENLVYENQTVSKKTLEYFLNRAKEHVANGDVENCVESVQKLFEEAIAEGETVMADESATRDEVMNASMKLIQAIHALNMKAADKTDLEMAVELGDMIDLSKYVEAGQQEFKDALEAAKEVLADGDAMQGDVDDAWDALVTAMENLRLKANKDVLEDLLNEAAEVDLSQYTEESAEAFRAAYAAAQEVFADETLTEADQQKVDDAVVALKEAKAGLAALAGGSGDGNQSGDTDDGSGASGSENTDKSNGTSGSGDSANRAAKTGDTVPVMGLMMLVIVSGAAAVAAYRKRVK</sequence>
<evidence type="ECO:0000256" key="1">
    <source>
        <dbReference type="SAM" id="MobiDB-lite"/>
    </source>
</evidence>